<name>A0A9P6VUK9_RHOMI</name>
<evidence type="ECO:0000313" key="3">
    <source>
        <dbReference type="Proteomes" id="UP000777482"/>
    </source>
</evidence>
<evidence type="ECO:0000313" key="2">
    <source>
        <dbReference type="EMBL" id="KAG0654331.1"/>
    </source>
</evidence>
<organism evidence="2 3">
    <name type="scientific">Rhodotorula mucilaginosa</name>
    <name type="common">Yeast</name>
    <name type="synonym">Rhodotorula rubra</name>
    <dbReference type="NCBI Taxonomy" id="5537"/>
    <lineage>
        <taxon>Eukaryota</taxon>
        <taxon>Fungi</taxon>
        <taxon>Dikarya</taxon>
        <taxon>Basidiomycota</taxon>
        <taxon>Pucciniomycotina</taxon>
        <taxon>Microbotryomycetes</taxon>
        <taxon>Sporidiobolales</taxon>
        <taxon>Sporidiobolaceae</taxon>
        <taxon>Rhodotorula</taxon>
    </lineage>
</organism>
<protein>
    <submittedName>
        <fullName evidence="2">Uncharacterized protein</fullName>
    </submittedName>
</protein>
<accession>A0A9P6VUK9</accession>
<feature type="region of interest" description="Disordered" evidence="1">
    <location>
        <begin position="1"/>
        <end position="231"/>
    </location>
</feature>
<feature type="compositionally biased region" description="Low complexity" evidence="1">
    <location>
        <begin position="142"/>
        <end position="156"/>
    </location>
</feature>
<comment type="caution">
    <text evidence="2">The sequence shown here is derived from an EMBL/GenBank/DDBJ whole genome shotgun (WGS) entry which is preliminary data.</text>
</comment>
<dbReference type="AlphaFoldDB" id="A0A9P6VUK9"/>
<feature type="compositionally biased region" description="Basic and acidic residues" evidence="1">
    <location>
        <begin position="1"/>
        <end position="20"/>
    </location>
</feature>
<keyword evidence="3" id="KW-1185">Reference proteome</keyword>
<feature type="compositionally biased region" description="Basic and acidic residues" evidence="1">
    <location>
        <begin position="27"/>
        <end position="36"/>
    </location>
</feature>
<feature type="compositionally biased region" description="Basic and acidic residues" evidence="1">
    <location>
        <begin position="61"/>
        <end position="93"/>
    </location>
</feature>
<gene>
    <name evidence="2" type="ORF">C6P46_001770</name>
</gene>
<proteinExistence type="predicted"/>
<dbReference type="EMBL" id="PUHQ01000152">
    <property type="protein sequence ID" value="KAG0654331.1"/>
    <property type="molecule type" value="Genomic_DNA"/>
</dbReference>
<sequence>MSQREREDDRNDRTWKRIDDPVNDLESDARSFRLDEDLQSSSRWRARSDETERSAYLAEEWDGKGGEEREKGKGRNKLREPENAPLPRRDASDKVSAQAGHASQLGEKSESRLEWNKRLTSPPDCRRQIDPSSADDDERVEAAATARAEPSRASEAPVQSIAKEAAAIQNPASNKPYAQQRRCEPKDEPLENRQVRAASPRQTSTLARAAANNRSNDHHRARNWQEQVART</sequence>
<dbReference type="Proteomes" id="UP000777482">
    <property type="component" value="Unassembled WGS sequence"/>
</dbReference>
<feature type="compositionally biased region" description="Basic and acidic residues" evidence="1">
    <location>
        <begin position="181"/>
        <end position="194"/>
    </location>
</feature>
<evidence type="ECO:0000256" key="1">
    <source>
        <dbReference type="SAM" id="MobiDB-lite"/>
    </source>
</evidence>
<feature type="compositionally biased region" description="Basic and acidic residues" evidence="1">
    <location>
        <begin position="107"/>
        <end position="117"/>
    </location>
</feature>
<reference evidence="2 3" key="1">
    <citation type="submission" date="2020-11" db="EMBL/GenBank/DDBJ databases">
        <title>Kefir isolates.</title>
        <authorList>
            <person name="Marcisauskas S."/>
            <person name="Kim Y."/>
            <person name="Blasche S."/>
        </authorList>
    </citation>
    <scope>NUCLEOTIDE SEQUENCE [LARGE SCALE GENOMIC DNA]</scope>
    <source>
        <strain evidence="2 3">KR</strain>
    </source>
</reference>